<dbReference type="Proteomes" id="UP001153555">
    <property type="component" value="Unassembled WGS sequence"/>
</dbReference>
<dbReference type="AlphaFoldDB" id="A0A9N7NEA8"/>
<feature type="non-terminal residue" evidence="1">
    <location>
        <position position="72"/>
    </location>
</feature>
<reference evidence="1" key="1">
    <citation type="submission" date="2019-12" db="EMBL/GenBank/DDBJ databases">
        <authorList>
            <person name="Scholes J."/>
        </authorList>
    </citation>
    <scope>NUCLEOTIDE SEQUENCE</scope>
</reference>
<proteinExistence type="predicted"/>
<sequence>GTDQATILLNLLEQYRLFSGQAINLQKSAIFFSKNTPQRLRTSICAILNGITVHRSTRYLGLPLGIGRSKRE</sequence>
<accession>A0A9N7NEA8</accession>
<gene>
    <name evidence="1" type="ORF">SHERM_27832</name>
</gene>
<protein>
    <submittedName>
        <fullName evidence="1">Uncharacterized protein</fullName>
    </submittedName>
</protein>
<dbReference type="EMBL" id="CACSLK010027834">
    <property type="protein sequence ID" value="CAA0832557.1"/>
    <property type="molecule type" value="Genomic_DNA"/>
</dbReference>
<comment type="caution">
    <text evidence="1">The sequence shown here is derived from an EMBL/GenBank/DDBJ whole genome shotgun (WGS) entry which is preliminary data.</text>
</comment>
<keyword evidence="2" id="KW-1185">Reference proteome</keyword>
<evidence type="ECO:0000313" key="2">
    <source>
        <dbReference type="Proteomes" id="UP001153555"/>
    </source>
</evidence>
<feature type="non-terminal residue" evidence="1">
    <location>
        <position position="1"/>
    </location>
</feature>
<organism evidence="1 2">
    <name type="scientific">Striga hermonthica</name>
    <name type="common">Purple witchweed</name>
    <name type="synonym">Buchnera hermonthica</name>
    <dbReference type="NCBI Taxonomy" id="68872"/>
    <lineage>
        <taxon>Eukaryota</taxon>
        <taxon>Viridiplantae</taxon>
        <taxon>Streptophyta</taxon>
        <taxon>Embryophyta</taxon>
        <taxon>Tracheophyta</taxon>
        <taxon>Spermatophyta</taxon>
        <taxon>Magnoliopsida</taxon>
        <taxon>eudicotyledons</taxon>
        <taxon>Gunneridae</taxon>
        <taxon>Pentapetalae</taxon>
        <taxon>asterids</taxon>
        <taxon>lamiids</taxon>
        <taxon>Lamiales</taxon>
        <taxon>Orobanchaceae</taxon>
        <taxon>Buchnereae</taxon>
        <taxon>Striga</taxon>
    </lineage>
</organism>
<dbReference type="OrthoDB" id="1422786at2759"/>
<name>A0A9N7NEA8_STRHE</name>
<evidence type="ECO:0000313" key="1">
    <source>
        <dbReference type="EMBL" id="CAA0832557.1"/>
    </source>
</evidence>